<comment type="caution">
    <text evidence="1">The sequence shown here is derived from an EMBL/GenBank/DDBJ whole genome shotgun (WGS) entry which is preliminary data.</text>
</comment>
<dbReference type="RefSeq" id="WP_153412592.1">
    <property type="nucleotide sequence ID" value="NZ_WEGK01000010.1"/>
</dbReference>
<evidence type="ECO:0008006" key="3">
    <source>
        <dbReference type="Google" id="ProtNLM"/>
    </source>
</evidence>
<sequence>MKVDGISIISTACVLPETLSTAADAVTEGQLDVRDLPICSARAVTVTTEPSWELGLRACEETLKDAALDPAELNLFAYTEVHFSELSPWSSPHHIARRLGADHAVALGITQMSNGGAAAIQHCVTGLATEQRTRYALAASASDFTGLPFPRWASAPAMAYGDGAAAALLGRGTGAFRVAALVTAGNPRLEETFPPDHPFRLTTNRRTPAIGFADNAFAVRKTIATVVREALADAGLAEDDPRILAVYPPRLGTLVTRQSVTPALPEPLRAHVRLLGDDTGHLGAGDMLANLVDAESNPTLPTGAIALLITTGIGFTATCLVVEKTV</sequence>
<dbReference type="OrthoDB" id="7055207at2"/>
<keyword evidence="2" id="KW-1185">Reference proteome</keyword>
<dbReference type="GO" id="GO:0044550">
    <property type="term" value="P:secondary metabolite biosynthetic process"/>
    <property type="evidence" value="ECO:0007669"/>
    <property type="project" value="TreeGrafter"/>
</dbReference>
<dbReference type="Proteomes" id="UP000438448">
    <property type="component" value="Unassembled WGS sequence"/>
</dbReference>
<dbReference type="EMBL" id="WEGK01000010">
    <property type="protein sequence ID" value="MQY21668.1"/>
    <property type="molecule type" value="Genomic_DNA"/>
</dbReference>
<dbReference type="Gene3D" id="3.40.47.10">
    <property type="match status" value="2"/>
</dbReference>
<evidence type="ECO:0000313" key="1">
    <source>
        <dbReference type="EMBL" id="MQY21668.1"/>
    </source>
</evidence>
<protein>
    <recommendedName>
        <fullName evidence="3">3-oxoacyl-ACP synthase</fullName>
    </recommendedName>
</protein>
<dbReference type="PANTHER" id="PTHR34069">
    <property type="entry name" value="3-OXOACYL-[ACYL-CARRIER-PROTEIN] SYNTHASE 3"/>
    <property type="match status" value="1"/>
</dbReference>
<dbReference type="GO" id="GO:0016746">
    <property type="term" value="F:acyltransferase activity"/>
    <property type="evidence" value="ECO:0007669"/>
    <property type="project" value="UniProtKB-KW"/>
</dbReference>
<gene>
    <name evidence="1" type="ORF">NRB20_47810</name>
</gene>
<reference evidence="1 2" key="1">
    <citation type="submission" date="2019-10" db="EMBL/GenBank/DDBJ databases">
        <title>Nocardia macrotermitis sp. nov. and Nocardia aurantia sp. nov., isolated from the gut of fungus growing-termite Macrotermes natalensis.</title>
        <authorList>
            <person name="Benndorf R."/>
            <person name="Schwitalla J."/>
            <person name="Martin K."/>
            <person name="De Beer W."/>
            <person name="Kaster A.-K."/>
            <person name="Vollmers J."/>
            <person name="Poulsen M."/>
            <person name="Beemelmanns C."/>
        </authorList>
    </citation>
    <scope>NUCLEOTIDE SEQUENCE [LARGE SCALE GENOMIC DNA]</scope>
    <source>
        <strain evidence="1 2">RB20</strain>
    </source>
</reference>
<proteinExistence type="predicted"/>
<dbReference type="PANTHER" id="PTHR34069:SF2">
    <property type="entry name" value="BETA-KETOACYL-[ACYL-CARRIER-PROTEIN] SYNTHASE III"/>
    <property type="match status" value="1"/>
</dbReference>
<name>A0A7K0D7I3_9NOCA</name>
<dbReference type="InterPro" id="IPR016039">
    <property type="entry name" value="Thiolase-like"/>
</dbReference>
<dbReference type="SUPFAM" id="SSF53901">
    <property type="entry name" value="Thiolase-like"/>
    <property type="match status" value="1"/>
</dbReference>
<dbReference type="AlphaFoldDB" id="A0A7K0D7I3"/>
<evidence type="ECO:0000313" key="2">
    <source>
        <dbReference type="Proteomes" id="UP000438448"/>
    </source>
</evidence>
<organism evidence="1 2">
    <name type="scientific">Nocardia macrotermitis</name>
    <dbReference type="NCBI Taxonomy" id="2585198"/>
    <lineage>
        <taxon>Bacteria</taxon>
        <taxon>Bacillati</taxon>
        <taxon>Actinomycetota</taxon>
        <taxon>Actinomycetes</taxon>
        <taxon>Mycobacteriales</taxon>
        <taxon>Nocardiaceae</taxon>
        <taxon>Nocardia</taxon>
    </lineage>
</organism>
<accession>A0A7K0D7I3</accession>